<sequence length="376" mass="39915">MLAPPPHHPEGRLTSALPSDQVGAAARDDGGARVVRTRFRAHDHSLTSRSLDQAVVAADQLGRGLALMGRGRDRRPDVVVATAPALPTIGAGLALGRALRRPVVVEMRDAWPDLLAPADVMRTRATGAGLCRLAAGAAVTGLTRAQRSADHVVTTTDSFARVLAGRGISASAIGNGVSDDLLPVFHPPPLDRARLRVLYLGTTGRSQHLSTALEAAARARALGVDVALRIVGSGSDQPRLRALARNLALDVELTGRVPRTAVGTHYAWADTAVVMLRDWPPFRWTVPSKLYEILAVGRHVSASVDGEAADLVRASRGGHVVPPQDPAALADLWARLAADRRLLDVGGRPRAWVLEHAHHDLLARRYLALLETVVAG</sequence>
<keyword evidence="3" id="KW-1185">Reference proteome</keyword>
<gene>
    <name evidence="2" type="ORF">GCM10025875_26920</name>
</gene>
<feature type="region of interest" description="Disordered" evidence="1">
    <location>
        <begin position="1"/>
        <end position="30"/>
    </location>
</feature>
<reference evidence="2" key="2">
    <citation type="submission" date="2023-02" db="EMBL/GenBank/DDBJ databases">
        <authorList>
            <person name="Sun Q."/>
            <person name="Mori K."/>
        </authorList>
    </citation>
    <scope>NUCLEOTIDE SEQUENCE</scope>
    <source>
        <strain evidence="2">NBRC 112290</strain>
    </source>
</reference>
<evidence type="ECO:0000256" key="1">
    <source>
        <dbReference type="SAM" id="MobiDB-lite"/>
    </source>
</evidence>
<dbReference type="AlphaFoldDB" id="A0AA37XG78"/>
<dbReference type="RefSeq" id="WP_348525582.1">
    <property type="nucleotide sequence ID" value="NZ_BSUM01000001.1"/>
</dbReference>
<dbReference type="PANTHER" id="PTHR12526:SF636">
    <property type="entry name" value="BLL3647 PROTEIN"/>
    <property type="match status" value="1"/>
</dbReference>
<dbReference type="SUPFAM" id="SSF53756">
    <property type="entry name" value="UDP-Glycosyltransferase/glycogen phosphorylase"/>
    <property type="match status" value="1"/>
</dbReference>
<evidence type="ECO:0000313" key="3">
    <source>
        <dbReference type="Proteomes" id="UP001157161"/>
    </source>
</evidence>
<dbReference type="EMBL" id="BSUM01000001">
    <property type="protein sequence ID" value="GMA32700.1"/>
    <property type="molecule type" value="Genomic_DNA"/>
</dbReference>
<reference evidence="2" key="1">
    <citation type="journal article" date="2014" name="Int. J. Syst. Evol. Microbiol.">
        <title>Complete genome sequence of Corynebacterium casei LMG S-19264T (=DSM 44701T), isolated from a smear-ripened cheese.</title>
        <authorList>
            <consortium name="US DOE Joint Genome Institute (JGI-PGF)"/>
            <person name="Walter F."/>
            <person name="Albersmeier A."/>
            <person name="Kalinowski J."/>
            <person name="Ruckert C."/>
        </authorList>
    </citation>
    <scope>NUCLEOTIDE SEQUENCE</scope>
    <source>
        <strain evidence="2">NBRC 112290</strain>
    </source>
</reference>
<organism evidence="2 3">
    <name type="scientific">Litorihabitans aurantiacus</name>
    <dbReference type="NCBI Taxonomy" id="1930061"/>
    <lineage>
        <taxon>Bacteria</taxon>
        <taxon>Bacillati</taxon>
        <taxon>Actinomycetota</taxon>
        <taxon>Actinomycetes</taxon>
        <taxon>Micrococcales</taxon>
        <taxon>Beutenbergiaceae</taxon>
        <taxon>Litorihabitans</taxon>
    </lineage>
</organism>
<comment type="caution">
    <text evidence="2">The sequence shown here is derived from an EMBL/GenBank/DDBJ whole genome shotgun (WGS) entry which is preliminary data.</text>
</comment>
<dbReference type="GO" id="GO:0016757">
    <property type="term" value="F:glycosyltransferase activity"/>
    <property type="evidence" value="ECO:0007669"/>
    <property type="project" value="TreeGrafter"/>
</dbReference>
<dbReference type="PANTHER" id="PTHR12526">
    <property type="entry name" value="GLYCOSYLTRANSFERASE"/>
    <property type="match status" value="1"/>
</dbReference>
<accession>A0AA37XG78</accession>
<evidence type="ECO:0000313" key="2">
    <source>
        <dbReference type="EMBL" id="GMA32700.1"/>
    </source>
</evidence>
<dbReference type="Proteomes" id="UP001157161">
    <property type="component" value="Unassembled WGS sequence"/>
</dbReference>
<dbReference type="Pfam" id="PF13692">
    <property type="entry name" value="Glyco_trans_1_4"/>
    <property type="match status" value="1"/>
</dbReference>
<dbReference type="CDD" id="cd03794">
    <property type="entry name" value="GT4_WbuB-like"/>
    <property type="match status" value="1"/>
</dbReference>
<name>A0AA37XG78_9MICO</name>
<proteinExistence type="predicted"/>
<dbReference type="Gene3D" id="3.40.50.2000">
    <property type="entry name" value="Glycogen Phosphorylase B"/>
    <property type="match status" value="1"/>
</dbReference>
<protein>
    <submittedName>
        <fullName evidence="2">Glycosyltransferase WbuB</fullName>
    </submittedName>
</protein>